<dbReference type="InterPro" id="IPR036397">
    <property type="entry name" value="RNaseH_sf"/>
</dbReference>
<dbReference type="InterPro" id="IPR012337">
    <property type="entry name" value="RNaseH-like_sf"/>
</dbReference>
<dbReference type="PANTHER" id="PTHR46880:SF8">
    <property type="entry name" value="E3 SUMO-PROTEIN LIGASE KIAA1586"/>
    <property type="match status" value="1"/>
</dbReference>
<dbReference type="Gene3D" id="3.30.420.10">
    <property type="entry name" value="Ribonuclease H-like superfamily/Ribonuclease H"/>
    <property type="match status" value="1"/>
</dbReference>
<dbReference type="Pfam" id="PF01359">
    <property type="entry name" value="Transposase_1"/>
    <property type="match status" value="1"/>
</dbReference>
<dbReference type="InterPro" id="IPR001888">
    <property type="entry name" value="Transposase_1"/>
</dbReference>
<evidence type="ECO:0000313" key="1">
    <source>
        <dbReference type="EMBL" id="UYV77289.1"/>
    </source>
</evidence>
<gene>
    <name evidence="1" type="ORF">LAZ67_15000351</name>
</gene>
<dbReference type="PANTHER" id="PTHR46880">
    <property type="entry name" value="RAS-ASSOCIATING DOMAIN-CONTAINING PROTEIN"/>
    <property type="match status" value="1"/>
</dbReference>
<dbReference type="SUPFAM" id="SSF53098">
    <property type="entry name" value="Ribonuclease H-like"/>
    <property type="match status" value="1"/>
</dbReference>
<proteinExistence type="predicted"/>
<evidence type="ECO:0008006" key="3">
    <source>
        <dbReference type="Google" id="ProtNLM"/>
    </source>
</evidence>
<evidence type="ECO:0000313" key="2">
    <source>
        <dbReference type="Proteomes" id="UP001235939"/>
    </source>
</evidence>
<dbReference type="EMBL" id="CP092877">
    <property type="protein sequence ID" value="UYV77289.1"/>
    <property type="molecule type" value="Genomic_DNA"/>
</dbReference>
<name>A0ABY6L8U2_9ARAC</name>
<accession>A0ABY6L8U2</accession>
<sequence>MNIEVENENIKLFRTAYNIAKTNRPYSDYENHITLQTLNGIKLGSTLHSRYSATQIINHIACEMRKMLVAKILSTNSKITIQIDESTTLSNKLTLVIFLKAYLGGESIDYIFFDLCELQCQDSENIEKELLNTLYKHGLNEEYLKENWIAIATDGASVMVGRQSGVVTRLKQKFPKLFAWHCLNHRLELSVGDTIKEVRGINHFKAFLDKLYSLYSQSPKNCRALEEACHELGTRFAKVGRILGVRWISSSFRTIKTVWESYESLHHHFKSSTYLDSTYQGLLRRLESPEFILDLGLMYDTLQEMSMLSLELQSRTTTLQKAEHIIKRTIRVIESFKTSPGEKSLLALEAAENLKKISSKCIIEKLKLRLCTESNEDNEQLIKDISALEPNNFDAENVRYGEVEMRRICRRFNLDEMKCINGLRDFVDDKNNVPETLQPFFRAISTLPCSTAECERVMIKGKIKVSRDGSRTHSVPLTGQMPCPLGYPGHGICPPSIASMNLAIAVHEEGESVPPKLRQTKITREIGISKFSVHRIAKKKLNLKMYKLRKVQLLSTLEICRQLKHRAIGQRWESFLFTDEKLFTSSRPTTTKTTGAGLLRLLARGPSSNIAKIRSRLCNDVAGMADACSKMMVRSYRSRDSRTSGTSIMKEGINTNNTCQKMLEMVEENPNWKEKVITGDETWVYGHDPETKRQSMEWKGKDEPRTKKSRLCKSKNKVFLVTFFDIKGIVHYEYLEEGQTINKDSYLNIMRRVRESIRLKRSEMWSSKNWIIYYDNVHLHPLLHLY</sequence>
<keyword evidence="2" id="KW-1185">Reference proteome</keyword>
<dbReference type="Proteomes" id="UP001235939">
    <property type="component" value="Chromosome 15"/>
</dbReference>
<protein>
    <recommendedName>
        <fullName evidence="3">Transposase</fullName>
    </recommendedName>
</protein>
<organism evidence="1 2">
    <name type="scientific">Cordylochernes scorpioides</name>
    <dbReference type="NCBI Taxonomy" id="51811"/>
    <lineage>
        <taxon>Eukaryota</taxon>
        <taxon>Metazoa</taxon>
        <taxon>Ecdysozoa</taxon>
        <taxon>Arthropoda</taxon>
        <taxon>Chelicerata</taxon>
        <taxon>Arachnida</taxon>
        <taxon>Pseudoscorpiones</taxon>
        <taxon>Cheliferoidea</taxon>
        <taxon>Chernetidae</taxon>
        <taxon>Cordylochernes</taxon>
    </lineage>
</organism>
<reference evidence="1 2" key="1">
    <citation type="submission" date="2022-01" db="EMBL/GenBank/DDBJ databases">
        <title>A chromosomal length assembly of Cordylochernes scorpioides.</title>
        <authorList>
            <person name="Zeh D."/>
            <person name="Zeh J."/>
        </authorList>
    </citation>
    <scope>NUCLEOTIDE SEQUENCE [LARGE SCALE GENOMIC DNA]</scope>
    <source>
        <strain evidence="1">IN4F17</strain>
        <tissue evidence="1">Whole Body</tissue>
    </source>
</reference>